<gene>
    <name evidence="1" type="ORF">DPMN_047587</name>
</gene>
<name>A0A9D4I206_DREPO</name>
<protein>
    <submittedName>
        <fullName evidence="1">Uncharacterized protein</fullName>
    </submittedName>
</protein>
<dbReference type="EMBL" id="JAIWYP010000011">
    <property type="protein sequence ID" value="KAH3740872.1"/>
    <property type="molecule type" value="Genomic_DNA"/>
</dbReference>
<reference evidence="1" key="1">
    <citation type="journal article" date="2019" name="bioRxiv">
        <title>The Genome of the Zebra Mussel, Dreissena polymorpha: A Resource for Invasive Species Research.</title>
        <authorList>
            <person name="McCartney M.A."/>
            <person name="Auch B."/>
            <person name="Kono T."/>
            <person name="Mallez S."/>
            <person name="Zhang Y."/>
            <person name="Obille A."/>
            <person name="Becker A."/>
            <person name="Abrahante J.E."/>
            <person name="Garbe J."/>
            <person name="Badalamenti J.P."/>
            <person name="Herman A."/>
            <person name="Mangelson H."/>
            <person name="Liachko I."/>
            <person name="Sullivan S."/>
            <person name="Sone E.D."/>
            <person name="Koren S."/>
            <person name="Silverstein K.A.T."/>
            <person name="Beckman K.B."/>
            <person name="Gohl D.M."/>
        </authorList>
    </citation>
    <scope>NUCLEOTIDE SEQUENCE</scope>
    <source>
        <strain evidence="1">Duluth1</strain>
        <tissue evidence="1">Whole animal</tissue>
    </source>
</reference>
<accession>A0A9D4I206</accession>
<reference evidence="1" key="2">
    <citation type="submission" date="2020-11" db="EMBL/GenBank/DDBJ databases">
        <authorList>
            <person name="McCartney M.A."/>
            <person name="Auch B."/>
            <person name="Kono T."/>
            <person name="Mallez S."/>
            <person name="Becker A."/>
            <person name="Gohl D.M."/>
            <person name="Silverstein K.A.T."/>
            <person name="Koren S."/>
            <person name="Bechman K.B."/>
            <person name="Herman A."/>
            <person name="Abrahante J.E."/>
            <person name="Garbe J."/>
        </authorList>
    </citation>
    <scope>NUCLEOTIDE SEQUENCE</scope>
    <source>
        <strain evidence="1">Duluth1</strain>
        <tissue evidence="1">Whole animal</tissue>
    </source>
</reference>
<sequence>MCQFFGYSISCTCSEYAMMYMCYHHCLVTAAHSAVSLPMPNKDNCGLQQTAMLQASYMPTPGHVYISRDGVRIFTVCDLRLSGKLCC</sequence>
<dbReference type="Proteomes" id="UP000828390">
    <property type="component" value="Unassembled WGS sequence"/>
</dbReference>
<keyword evidence="2" id="KW-1185">Reference proteome</keyword>
<comment type="caution">
    <text evidence="1">The sequence shown here is derived from an EMBL/GenBank/DDBJ whole genome shotgun (WGS) entry which is preliminary data.</text>
</comment>
<evidence type="ECO:0000313" key="2">
    <source>
        <dbReference type="Proteomes" id="UP000828390"/>
    </source>
</evidence>
<evidence type="ECO:0000313" key="1">
    <source>
        <dbReference type="EMBL" id="KAH3740872.1"/>
    </source>
</evidence>
<organism evidence="1 2">
    <name type="scientific">Dreissena polymorpha</name>
    <name type="common">Zebra mussel</name>
    <name type="synonym">Mytilus polymorpha</name>
    <dbReference type="NCBI Taxonomy" id="45954"/>
    <lineage>
        <taxon>Eukaryota</taxon>
        <taxon>Metazoa</taxon>
        <taxon>Spiralia</taxon>
        <taxon>Lophotrochozoa</taxon>
        <taxon>Mollusca</taxon>
        <taxon>Bivalvia</taxon>
        <taxon>Autobranchia</taxon>
        <taxon>Heteroconchia</taxon>
        <taxon>Euheterodonta</taxon>
        <taxon>Imparidentia</taxon>
        <taxon>Neoheterodontei</taxon>
        <taxon>Myida</taxon>
        <taxon>Dreissenoidea</taxon>
        <taxon>Dreissenidae</taxon>
        <taxon>Dreissena</taxon>
    </lineage>
</organism>
<dbReference type="AlphaFoldDB" id="A0A9D4I206"/>
<proteinExistence type="predicted"/>